<protein>
    <submittedName>
        <fullName evidence="1">Uncharacterized protein</fullName>
    </submittedName>
</protein>
<keyword evidence="2" id="KW-1185">Reference proteome</keyword>
<proteinExistence type="predicted"/>
<evidence type="ECO:0000313" key="1">
    <source>
        <dbReference type="EMBL" id="GHC19642.1"/>
    </source>
</evidence>
<reference evidence="2" key="1">
    <citation type="journal article" date="2019" name="Int. J. Syst. Evol. Microbiol.">
        <title>The Global Catalogue of Microorganisms (GCM) 10K type strain sequencing project: providing services to taxonomists for standard genome sequencing and annotation.</title>
        <authorList>
            <consortium name="The Broad Institute Genomics Platform"/>
            <consortium name="The Broad Institute Genome Sequencing Center for Infectious Disease"/>
            <person name="Wu L."/>
            <person name="Ma J."/>
        </authorList>
    </citation>
    <scope>NUCLEOTIDE SEQUENCE [LARGE SCALE GENOMIC DNA]</scope>
    <source>
        <strain evidence="2">KCTC 42082</strain>
    </source>
</reference>
<dbReference type="EMBL" id="BMZM01000001">
    <property type="protein sequence ID" value="GHC19642.1"/>
    <property type="molecule type" value="Genomic_DNA"/>
</dbReference>
<accession>A0ABQ3FDL2</accession>
<comment type="caution">
    <text evidence="1">The sequence shown here is derived from an EMBL/GenBank/DDBJ whole genome shotgun (WGS) entry which is preliminary data.</text>
</comment>
<evidence type="ECO:0000313" key="2">
    <source>
        <dbReference type="Proteomes" id="UP000604243"/>
    </source>
</evidence>
<organism evidence="1 2">
    <name type="scientific">Kushneria pakistanensis</name>
    <dbReference type="NCBI Taxonomy" id="1508770"/>
    <lineage>
        <taxon>Bacteria</taxon>
        <taxon>Pseudomonadati</taxon>
        <taxon>Pseudomonadota</taxon>
        <taxon>Gammaproteobacteria</taxon>
        <taxon>Oceanospirillales</taxon>
        <taxon>Halomonadaceae</taxon>
        <taxon>Kushneria</taxon>
    </lineage>
</organism>
<name>A0ABQ3FDL2_9GAMM</name>
<sequence length="95" mass="10052">MKRLTSCLATKLAIKVKGVADLWPARITKKPAKIIVIKLNAAYAGGFALRHAGYGRADGGCDTTGTTACAALIVMARRNQPIVPISHCHVSVRVP</sequence>
<gene>
    <name evidence="1" type="ORF">GCM10010082_09160</name>
</gene>
<dbReference type="Proteomes" id="UP000604243">
    <property type="component" value="Unassembled WGS sequence"/>
</dbReference>